<proteinExistence type="inferred from homology"/>
<organism evidence="6">
    <name type="scientific">marine sediment metagenome</name>
    <dbReference type="NCBI Taxonomy" id="412755"/>
    <lineage>
        <taxon>unclassified sequences</taxon>
        <taxon>metagenomes</taxon>
        <taxon>ecological metagenomes</taxon>
    </lineage>
</organism>
<sequence>RSRCKTNITKAERLIFSGELESAQKAVVAAISSLDKAAEKGVIHPNNAARRKARLMKKLNGVRALSSAE</sequence>
<comment type="similarity">
    <text evidence="1">Belongs to the bacterial ribosomal protein bS20 family.</text>
</comment>
<dbReference type="EMBL" id="BARV01004078">
    <property type="protein sequence ID" value="GAI15224.1"/>
    <property type="molecule type" value="Genomic_DNA"/>
</dbReference>
<feature type="non-terminal residue" evidence="6">
    <location>
        <position position="1"/>
    </location>
</feature>
<keyword evidence="5" id="KW-0687">Ribonucleoprotein</keyword>
<evidence type="ECO:0000256" key="4">
    <source>
        <dbReference type="ARBA" id="ARBA00022980"/>
    </source>
</evidence>
<dbReference type="NCBIfam" id="TIGR00029">
    <property type="entry name" value="S20"/>
    <property type="match status" value="1"/>
</dbReference>
<dbReference type="PANTHER" id="PTHR33398:SF1">
    <property type="entry name" value="SMALL RIBOSOMAL SUBUNIT PROTEIN BS20C"/>
    <property type="match status" value="1"/>
</dbReference>
<reference evidence="6" key="1">
    <citation type="journal article" date="2014" name="Front. Microbiol.">
        <title>High frequency of phylogenetically diverse reductive dehalogenase-homologous genes in deep subseafloor sedimentary metagenomes.</title>
        <authorList>
            <person name="Kawai M."/>
            <person name="Futagami T."/>
            <person name="Toyoda A."/>
            <person name="Takaki Y."/>
            <person name="Nishi S."/>
            <person name="Hori S."/>
            <person name="Arai W."/>
            <person name="Tsubouchi T."/>
            <person name="Morono Y."/>
            <person name="Uchiyama I."/>
            <person name="Ito T."/>
            <person name="Fujiyama A."/>
            <person name="Inagaki F."/>
            <person name="Takami H."/>
        </authorList>
    </citation>
    <scope>NUCLEOTIDE SEQUENCE</scope>
    <source>
        <strain evidence="6">Expedition CK06-06</strain>
    </source>
</reference>
<keyword evidence="4" id="KW-0689">Ribosomal protein</keyword>
<dbReference type="AlphaFoldDB" id="X1N9B8"/>
<dbReference type="Gene3D" id="1.20.58.110">
    <property type="entry name" value="Ribosomal protein S20"/>
    <property type="match status" value="1"/>
</dbReference>
<evidence type="ECO:0000256" key="5">
    <source>
        <dbReference type="ARBA" id="ARBA00023274"/>
    </source>
</evidence>
<evidence type="ECO:0008006" key="7">
    <source>
        <dbReference type="Google" id="ProtNLM"/>
    </source>
</evidence>
<dbReference type="Pfam" id="PF01649">
    <property type="entry name" value="Ribosomal_S20p"/>
    <property type="match status" value="1"/>
</dbReference>
<name>X1N9B8_9ZZZZ</name>
<evidence type="ECO:0000256" key="3">
    <source>
        <dbReference type="ARBA" id="ARBA00022884"/>
    </source>
</evidence>
<keyword evidence="2" id="KW-0699">rRNA-binding</keyword>
<dbReference type="GO" id="GO:0005829">
    <property type="term" value="C:cytosol"/>
    <property type="evidence" value="ECO:0007669"/>
    <property type="project" value="TreeGrafter"/>
</dbReference>
<dbReference type="GO" id="GO:0070181">
    <property type="term" value="F:small ribosomal subunit rRNA binding"/>
    <property type="evidence" value="ECO:0007669"/>
    <property type="project" value="TreeGrafter"/>
</dbReference>
<evidence type="ECO:0000313" key="6">
    <source>
        <dbReference type="EMBL" id="GAI15224.1"/>
    </source>
</evidence>
<dbReference type="PANTHER" id="PTHR33398">
    <property type="entry name" value="30S RIBOSOMAL PROTEIN S20"/>
    <property type="match status" value="1"/>
</dbReference>
<comment type="caution">
    <text evidence="6">The sequence shown here is derived from an EMBL/GenBank/DDBJ whole genome shotgun (WGS) entry which is preliminary data.</text>
</comment>
<dbReference type="SUPFAM" id="SSF46992">
    <property type="entry name" value="Ribosomal protein S20"/>
    <property type="match status" value="1"/>
</dbReference>
<evidence type="ECO:0000256" key="1">
    <source>
        <dbReference type="ARBA" id="ARBA00007634"/>
    </source>
</evidence>
<gene>
    <name evidence="6" type="ORF">S06H3_09313</name>
</gene>
<dbReference type="GO" id="GO:0015935">
    <property type="term" value="C:small ribosomal subunit"/>
    <property type="evidence" value="ECO:0007669"/>
    <property type="project" value="TreeGrafter"/>
</dbReference>
<evidence type="ECO:0000256" key="2">
    <source>
        <dbReference type="ARBA" id="ARBA00022730"/>
    </source>
</evidence>
<accession>X1N9B8</accession>
<dbReference type="InterPro" id="IPR002583">
    <property type="entry name" value="Ribosomal_bS20"/>
</dbReference>
<dbReference type="GO" id="GO:0003735">
    <property type="term" value="F:structural constituent of ribosome"/>
    <property type="evidence" value="ECO:0007669"/>
    <property type="project" value="InterPro"/>
</dbReference>
<keyword evidence="3" id="KW-0694">RNA-binding</keyword>
<protein>
    <recommendedName>
        <fullName evidence="7">30S ribosomal protein S20</fullName>
    </recommendedName>
</protein>
<dbReference type="GO" id="GO:0006412">
    <property type="term" value="P:translation"/>
    <property type="evidence" value="ECO:0007669"/>
    <property type="project" value="InterPro"/>
</dbReference>
<dbReference type="InterPro" id="IPR036510">
    <property type="entry name" value="Ribosomal_bS20_sf"/>
</dbReference>